<feature type="domain" description="Ribophorin II third" evidence="15">
    <location>
        <begin position="372"/>
        <end position="497"/>
    </location>
</feature>
<proteinExistence type="inferred from homology"/>
<dbReference type="GO" id="GO:0006487">
    <property type="term" value="P:protein N-linked glycosylation"/>
    <property type="evidence" value="ECO:0007669"/>
    <property type="project" value="UniProtKB-UniRule"/>
</dbReference>
<accession>A0A0L8GP29</accession>
<dbReference type="Pfam" id="PF23860">
    <property type="entry name" value="Ribophorin_II_3rd"/>
    <property type="match status" value="1"/>
</dbReference>
<keyword evidence="10 12" id="KW-0472">Membrane</keyword>
<dbReference type="Pfam" id="PF05817">
    <property type="entry name" value="Ribophorin_II"/>
    <property type="match status" value="1"/>
</dbReference>
<evidence type="ECO:0000256" key="9">
    <source>
        <dbReference type="ARBA" id="ARBA00022989"/>
    </source>
</evidence>
<protein>
    <recommendedName>
        <fullName evidence="5 12">Dolichyl-diphosphooligosaccharide--protein glycosyltransferase subunit 2</fullName>
    </recommendedName>
    <alternativeName>
        <fullName evidence="12">Ribophorin-2</fullName>
    </alternativeName>
</protein>
<feature type="transmembrane region" description="Helical" evidence="12">
    <location>
        <begin position="600"/>
        <end position="616"/>
    </location>
</feature>
<dbReference type="OMA" id="QEHETIY"/>
<evidence type="ECO:0000256" key="4">
    <source>
        <dbReference type="ARBA" id="ARBA00009038"/>
    </source>
</evidence>
<keyword evidence="7 13" id="KW-0732">Signal</keyword>
<comment type="function">
    <text evidence="1 12">Subunit of the oligosaccharyl transferase (OST) complex that catalyzes the initial transfer of a defined glycan (Glc(3)Man(9)GlcNAc(2) in eukaryotes) from the lipid carrier dolichol-pyrophosphate to an asparagine residue within an Asn-X-Ser/Thr consensus motif in nascent polypeptide chains, the first step in protein N-glycosylation. N-glycosylation occurs cotranslationally and the complex associates with the Sec61 complex at the channel-forming translocon complex that mediates protein translocation across the endoplasmic reticulum (ER). All subunits are required for a maximal enzyme activity.</text>
</comment>
<dbReference type="EMBL" id="KQ421117">
    <property type="protein sequence ID" value="KOF78370.1"/>
    <property type="molecule type" value="Genomic_DNA"/>
</dbReference>
<feature type="transmembrane region" description="Helical" evidence="12">
    <location>
        <begin position="567"/>
        <end position="588"/>
    </location>
</feature>
<evidence type="ECO:0000256" key="3">
    <source>
        <dbReference type="ARBA" id="ARBA00004922"/>
    </source>
</evidence>
<dbReference type="GO" id="GO:0008250">
    <property type="term" value="C:oligosaccharyltransferase complex"/>
    <property type="evidence" value="ECO:0007669"/>
    <property type="project" value="UniProtKB-UniRule"/>
</dbReference>
<evidence type="ECO:0000259" key="17">
    <source>
        <dbReference type="Pfam" id="PF25147"/>
    </source>
</evidence>
<evidence type="ECO:0000256" key="8">
    <source>
        <dbReference type="ARBA" id="ARBA00022824"/>
    </source>
</evidence>
<keyword evidence="6 12" id="KW-0812">Transmembrane</keyword>
<feature type="domain" description="Ribophorin II second" evidence="16">
    <location>
        <begin position="261"/>
        <end position="365"/>
    </location>
</feature>
<dbReference type="InterPro" id="IPR055375">
    <property type="entry name" value="Ribophorin_II_2nd"/>
</dbReference>
<evidence type="ECO:0000256" key="7">
    <source>
        <dbReference type="ARBA" id="ARBA00022729"/>
    </source>
</evidence>
<evidence type="ECO:0000313" key="18">
    <source>
        <dbReference type="EMBL" id="KOF78370.1"/>
    </source>
</evidence>
<dbReference type="InterPro" id="IPR055373">
    <property type="entry name" value="Ribophorin_II_N"/>
</dbReference>
<name>A0A0L8GP29_OCTBM</name>
<comment type="subcellular location">
    <subcellularLocation>
        <location evidence="2 12">Endoplasmic reticulum membrane</location>
        <topology evidence="2 12">Multi-pass membrane protein</topology>
    </subcellularLocation>
</comment>
<gene>
    <name evidence="18" type="ORF">OCBIM_22030915mg</name>
</gene>
<evidence type="ECO:0000256" key="6">
    <source>
        <dbReference type="ARBA" id="ARBA00022692"/>
    </source>
</evidence>
<dbReference type="PANTHER" id="PTHR12640">
    <property type="entry name" value="RIBOPHORIN II"/>
    <property type="match status" value="1"/>
</dbReference>
<keyword evidence="8 12" id="KW-0256">Endoplasmic reticulum</keyword>
<comment type="similarity">
    <text evidence="4 12">Belongs to the SWP1 family.</text>
</comment>
<dbReference type="STRING" id="37653.A0A0L8GP29"/>
<keyword evidence="9 12" id="KW-1133">Transmembrane helix</keyword>
<feature type="transmembrane region" description="Helical" evidence="12">
    <location>
        <begin position="535"/>
        <end position="555"/>
    </location>
</feature>
<evidence type="ECO:0000256" key="10">
    <source>
        <dbReference type="ARBA" id="ARBA00023136"/>
    </source>
</evidence>
<evidence type="ECO:0000256" key="2">
    <source>
        <dbReference type="ARBA" id="ARBA00004477"/>
    </source>
</evidence>
<evidence type="ECO:0000259" key="14">
    <source>
        <dbReference type="Pfam" id="PF05817"/>
    </source>
</evidence>
<evidence type="ECO:0000256" key="11">
    <source>
        <dbReference type="ARBA" id="ARBA00046750"/>
    </source>
</evidence>
<dbReference type="UniPathway" id="UPA00378"/>
<evidence type="ECO:0000256" key="1">
    <source>
        <dbReference type="ARBA" id="ARBA00002791"/>
    </source>
</evidence>
<dbReference type="AlphaFoldDB" id="A0A0L8GP29"/>
<feature type="domain" description="Ribophorin II C-terminal" evidence="17">
    <location>
        <begin position="525"/>
        <end position="623"/>
    </location>
</feature>
<feature type="domain" description="Ribophorin II N-terminal" evidence="14">
    <location>
        <begin position="22"/>
        <end position="253"/>
    </location>
</feature>
<comment type="pathway">
    <text evidence="3 12">Protein modification; protein glycosylation.</text>
</comment>
<dbReference type="PANTHER" id="PTHR12640:SF0">
    <property type="entry name" value="DOLICHYL-DIPHOSPHOOLIGOSACCHARIDE--PROTEIN GLYCOSYLTRANSFERASE SUBUNIT 2"/>
    <property type="match status" value="1"/>
</dbReference>
<evidence type="ECO:0000256" key="13">
    <source>
        <dbReference type="SAM" id="SignalP"/>
    </source>
</evidence>
<dbReference type="KEGG" id="obi:106875807"/>
<sequence length="625" mass="68886">MRTLCIFALFTACLALTPSSYLTTLDLARFKSVFEAALTSKDVQNTHYSLAGYFLLGETPTNPEEICNSLKADTSSIASMYHVSSAAKLLKTCKVKIDVGKTLLTNAIKPESPVLDIFHAFYALKNSGIPFDESAVLAALTESLKKDDSPASHGYAFIMATELSADVSKFYDSIEDIIAQADEVDEKYLQFEGGLYVTSLVVDGAYKLAEKMNKAPAISEDKVIKLTNYFLSRKHVHQLKSACHLLCVIKTLTVNSFHVPIAITRASSVAVSPISPQVQVRVTNLMGAAIGKLSVTAESARHISDDAVVLSKKPFSPTSDKALYELNFLQNKPTRGFYKIIVSAAPTKPDKRFIGITGAEVQVKVTTHVSLENIEIGVADKDQTTATRTTKLQYPNKAANPLVADYHQKILMKFQLKDKSNGQLMTAHQAFVRLTNLKTKQEIIFVTEADNSMTNKFDLDVGSGAKDFGSLSGRYSMELIIGDAVIENPFSWYLADTVLTFPETTVPSKAPVNQYSPKPTIHHEFKRPEKRPPKLVSFIFTALVVLPMFILFILWGKIGVNISNFPMSVSAIGFHVCLAGIFGCYSLYWKSLNMFQTLKYVGLLSIPTFLFGNRLLSNIAAQRKK</sequence>
<organism evidence="18">
    <name type="scientific">Octopus bimaculoides</name>
    <name type="common">California two-spotted octopus</name>
    <dbReference type="NCBI Taxonomy" id="37653"/>
    <lineage>
        <taxon>Eukaryota</taxon>
        <taxon>Metazoa</taxon>
        <taxon>Spiralia</taxon>
        <taxon>Lophotrochozoa</taxon>
        <taxon>Mollusca</taxon>
        <taxon>Cephalopoda</taxon>
        <taxon>Coleoidea</taxon>
        <taxon>Octopodiformes</taxon>
        <taxon>Octopoda</taxon>
        <taxon>Incirrata</taxon>
        <taxon>Octopodidae</taxon>
        <taxon>Octopus</taxon>
    </lineage>
</organism>
<feature type="chain" id="PRO_5012249487" description="Dolichyl-diphosphooligosaccharide--protein glycosyltransferase subunit 2" evidence="13">
    <location>
        <begin position="16"/>
        <end position="625"/>
    </location>
</feature>
<evidence type="ECO:0000259" key="15">
    <source>
        <dbReference type="Pfam" id="PF23860"/>
    </source>
</evidence>
<evidence type="ECO:0000256" key="12">
    <source>
        <dbReference type="RuleBase" id="RU366029"/>
    </source>
</evidence>
<evidence type="ECO:0000256" key="5">
    <source>
        <dbReference type="ARBA" id="ARBA00017612"/>
    </source>
</evidence>
<dbReference type="Pfam" id="PF23861">
    <property type="entry name" value="Ribophorin_II_2nd"/>
    <property type="match status" value="1"/>
</dbReference>
<feature type="signal peptide" evidence="13">
    <location>
        <begin position="1"/>
        <end position="15"/>
    </location>
</feature>
<reference evidence="18" key="1">
    <citation type="submission" date="2015-07" db="EMBL/GenBank/DDBJ databases">
        <title>MeaNS - Measles Nucleotide Surveillance Program.</title>
        <authorList>
            <person name="Tran T."/>
            <person name="Druce J."/>
        </authorList>
    </citation>
    <scope>NUCLEOTIDE SEQUENCE</scope>
    <source>
        <strain evidence="18">UCB-OBI-ISO-001</strain>
        <tissue evidence="18">Gonad</tissue>
    </source>
</reference>
<dbReference type="OrthoDB" id="432292at2759"/>
<dbReference type="InterPro" id="IPR056790">
    <property type="entry name" value="Ribophorin_II_C"/>
</dbReference>
<dbReference type="InterPro" id="IPR008814">
    <property type="entry name" value="Swp1"/>
</dbReference>
<dbReference type="InterPro" id="IPR055374">
    <property type="entry name" value="Ribophorin_II_3rd"/>
</dbReference>
<evidence type="ECO:0000259" key="16">
    <source>
        <dbReference type="Pfam" id="PF23861"/>
    </source>
</evidence>
<comment type="subunit">
    <text evidence="11">Component of the oligosaccharyltransferase (OST) complex. OST exists in two different complex forms which contain common core subunits RPN1, RPN2, OST48, OST4, DAD1 and TMEM258, either STT3A or STT3B as catalytic subunits, and form-specific accessory subunits. STT3A complex assembly occurs through the formation of 3 subcomplexes. Subcomplex 1 contains RPN1 and TMEM258, subcomplex 2 contains the STT3A-specific subunits STT3A, DC2/OSTC, and KCP2 as well as the core subunit OST4, and subcomplex 3 contains RPN2, DAD1, and OST48. The STT3A complex can form stable complexes with the Sec61 complex or with both the Sec61 and TRAP complexes. Interacts with DDI2. Interacts with TMEM35A/NACHO.</text>
</comment>
<dbReference type="Pfam" id="PF25147">
    <property type="entry name" value="Ribophorin_II_C"/>
    <property type="match status" value="1"/>
</dbReference>